<dbReference type="Gene3D" id="2.40.320.10">
    <property type="entry name" value="Hypothetical Protein Pfu-838710-001"/>
    <property type="match status" value="1"/>
</dbReference>
<reference evidence="1" key="1">
    <citation type="submission" date="2022-04" db="EMBL/GenBank/DDBJ databases">
        <authorList>
            <person name="Friedrich I."/>
            <person name="Schneider D."/>
            <person name="Poehlein A."/>
            <person name="Hertel R."/>
            <person name="Daniel R."/>
        </authorList>
    </citation>
    <scope>NUCLEOTIDE SEQUENCE</scope>
</reference>
<dbReference type="SUPFAM" id="SSF55154">
    <property type="entry name" value="CYTH-like phosphatases"/>
    <property type="match status" value="1"/>
</dbReference>
<organism evidence="1 2">
    <name type="scientific">Brevundimonas phage vB_BpoS-Gurke</name>
    <dbReference type="NCBI Taxonomy" id="2948599"/>
    <lineage>
        <taxon>Viruses</taxon>
        <taxon>Duplodnaviria</taxon>
        <taxon>Heunggongvirae</taxon>
        <taxon>Uroviricota</taxon>
        <taxon>Caudoviricetes</taxon>
        <taxon>Jeanschmidtviridae</taxon>
        <taxon>Kikimoravirus</taxon>
        <taxon>Kikimoravirus gurke</taxon>
    </lineage>
</organism>
<proteinExistence type="predicted"/>
<dbReference type="InterPro" id="IPR012042">
    <property type="entry name" value="NeuTTM/CthTTM-like"/>
</dbReference>
<dbReference type="InterPro" id="IPR033469">
    <property type="entry name" value="CYTH-like_dom_sf"/>
</dbReference>
<dbReference type="PIRSF" id="PIRSF016487">
    <property type="entry name" value="CYTH_UCP016487"/>
    <property type="match status" value="1"/>
</dbReference>
<protein>
    <submittedName>
        <fullName evidence="1">Inorganic triphosphatase</fullName>
    </submittedName>
</protein>
<keyword evidence="2" id="KW-1185">Reference proteome</keyword>
<dbReference type="Proteomes" id="UP001055634">
    <property type="component" value="Segment"/>
</dbReference>
<evidence type="ECO:0000313" key="1">
    <source>
        <dbReference type="EMBL" id="UTC28074.1"/>
    </source>
</evidence>
<accession>A0A9E7N1C7</accession>
<evidence type="ECO:0000313" key="2">
    <source>
        <dbReference type="Proteomes" id="UP001055634"/>
    </source>
</evidence>
<dbReference type="PANTHER" id="PTHR40114">
    <property type="entry name" value="SLR0698 PROTEIN"/>
    <property type="match status" value="1"/>
</dbReference>
<dbReference type="PANTHER" id="PTHR40114:SF1">
    <property type="entry name" value="SLR0698 PROTEIN"/>
    <property type="match status" value="1"/>
</dbReference>
<sequence>MRTRKTTYPNGSVYRQLTLKRPTGEVGSAVEIETVIKPEVYEELIAEAGLPIIKNRFRISKGPHTWEVDQFLNKDLAPLWIAEVEVRFMADQFVIPAWVNGPEITGDHLYSNVNLAARLTTDAVI</sequence>
<gene>
    <name evidence="1" type="ORF">GURKE_00420</name>
</gene>
<name>A0A9E7N1C7_9CAUD</name>
<dbReference type="EMBL" id="ON529850">
    <property type="protein sequence ID" value="UTC28074.1"/>
    <property type="molecule type" value="Genomic_DNA"/>
</dbReference>